<proteinExistence type="predicted"/>
<evidence type="ECO:0000313" key="3">
    <source>
        <dbReference type="EMBL" id="HIW99223.1"/>
    </source>
</evidence>
<evidence type="ECO:0000313" key="4">
    <source>
        <dbReference type="Proteomes" id="UP000824151"/>
    </source>
</evidence>
<dbReference type="InterPro" id="IPR036653">
    <property type="entry name" value="CinA-like_C"/>
</dbReference>
<dbReference type="Proteomes" id="UP000824151">
    <property type="component" value="Unassembled WGS sequence"/>
</dbReference>
<evidence type="ECO:0000256" key="1">
    <source>
        <dbReference type="SAM" id="MobiDB-lite"/>
    </source>
</evidence>
<accession>A0A9D1S078</accession>
<evidence type="ECO:0000259" key="2">
    <source>
        <dbReference type="Pfam" id="PF02464"/>
    </source>
</evidence>
<feature type="domain" description="CinA C-terminal" evidence="2">
    <location>
        <begin position="31"/>
        <end position="146"/>
    </location>
</feature>
<sequence length="203" mass="20370">MRHAQGAGSAGADRAGTEAGATAREPAHFRLVADLELRGLTVATGESLTAGALSSHLAEVPGVSAVLRGGVVAYCNEVKQSVLAVDAELLRRRGAVDAAVAAQMAAGAAQATGALLGVSTTGVAGPEPHQGKPVGTVFVGVAFAAGVRDLVQLPPQAVELTSGNSAESEWISGAVQLQCTGGRAAVREQSVSRSVLVVQEMLR</sequence>
<gene>
    <name evidence="3" type="ORF">H9871_03675</name>
</gene>
<dbReference type="NCBIfam" id="TIGR00199">
    <property type="entry name" value="PncC_domain"/>
    <property type="match status" value="1"/>
</dbReference>
<name>A0A9D1S078_9MICC</name>
<dbReference type="Pfam" id="PF02464">
    <property type="entry name" value="CinA"/>
    <property type="match status" value="1"/>
</dbReference>
<dbReference type="InterPro" id="IPR008136">
    <property type="entry name" value="CinA_C"/>
</dbReference>
<organism evidence="3 4">
    <name type="scientific">Candidatus Nesterenkonia stercoripullorum</name>
    <dbReference type="NCBI Taxonomy" id="2838701"/>
    <lineage>
        <taxon>Bacteria</taxon>
        <taxon>Bacillati</taxon>
        <taxon>Actinomycetota</taxon>
        <taxon>Actinomycetes</taxon>
        <taxon>Micrococcales</taxon>
        <taxon>Micrococcaceae</taxon>
        <taxon>Nesterenkonia</taxon>
    </lineage>
</organism>
<protein>
    <submittedName>
        <fullName evidence="3">Nicotinamide-nucleotide amidohydrolase family protein</fullName>
    </submittedName>
</protein>
<dbReference type="EMBL" id="DXGD01000134">
    <property type="protein sequence ID" value="HIW99223.1"/>
    <property type="molecule type" value="Genomic_DNA"/>
</dbReference>
<dbReference type="Gene3D" id="3.90.950.20">
    <property type="entry name" value="CinA-like"/>
    <property type="match status" value="1"/>
</dbReference>
<comment type="caution">
    <text evidence="3">The sequence shown here is derived from an EMBL/GenBank/DDBJ whole genome shotgun (WGS) entry which is preliminary data.</text>
</comment>
<feature type="region of interest" description="Disordered" evidence="1">
    <location>
        <begin position="1"/>
        <end position="23"/>
    </location>
</feature>
<dbReference type="AlphaFoldDB" id="A0A9D1S078"/>
<dbReference type="SUPFAM" id="SSF142433">
    <property type="entry name" value="CinA-like"/>
    <property type="match status" value="1"/>
</dbReference>
<reference evidence="3" key="2">
    <citation type="submission" date="2021-04" db="EMBL/GenBank/DDBJ databases">
        <authorList>
            <person name="Gilroy R."/>
        </authorList>
    </citation>
    <scope>NUCLEOTIDE SEQUENCE</scope>
    <source>
        <strain evidence="3">ChiHejej3B27-3195</strain>
    </source>
</reference>
<reference evidence="3" key="1">
    <citation type="journal article" date="2021" name="PeerJ">
        <title>Extensive microbial diversity within the chicken gut microbiome revealed by metagenomics and culture.</title>
        <authorList>
            <person name="Gilroy R."/>
            <person name="Ravi A."/>
            <person name="Getino M."/>
            <person name="Pursley I."/>
            <person name="Horton D.L."/>
            <person name="Alikhan N.F."/>
            <person name="Baker D."/>
            <person name="Gharbi K."/>
            <person name="Hall N."/>
            <person name="Watson M."/>
            <person name="Adriaenssens E.M."/>
            <person name="Foster-Nyarko E."/>
            <person name="Jarju S."/>
            <person name="Secka A."/>
            <person name="Antonio M."/>
            <person name="Oren A."/>
            <person name="Chaudhuri R.R."/>
            <person name="La Ragione R."/>
            <person name="Hildebrand F."/>
            <person name="Pallen M.J."/>
        </authorList>
    </citation>
    <scope>NUCLEOTIDE SEQUENCE</scope>
    <source>
        <strain evidence="3">ChiHejej3B27-3195</strain>
    </source>
</reference>